<feature type="transmembrane region" description="Helical" evidence="3">
    <location>
        <begin position="843"/>
        <end position="865"/>
    </location>
</feature>
<keyword evidence="5" id="KW-1185">Reference proteome</keyword>
<feature type="non-terminal residue" evidence="4">
    <location>
        <position position="1"/>
    </location>
</feature>
<dbReference type="EMBL" id="CAJNIZ010001202">
    <property type="protein sequence ID" value="CAE7185132.1"/>
    <property type="molecule type" value="Genomic_DNA"/>
</dbReference>
<comment type="caution">
    <text evidence="4">The sequence shown here is derived from an EMBL/GenBank/DDBJ whole genome shotgun (WGS) entry which is preliminary data.</text>
</comment>
<dbReference type="PANTHER" id="PTHR37474">
    <property type="entry name" value="RNA LIGASE/CYCLIC NUCLEOTIDE PHOSPHODIESTERASE"/>
    <property type="match status" value="1"/>
</dbReference>
<keyword evidence="3" id="KW-0812">Transmembrane</keyword>
<keyword evidence="3" id="KW-0472">Membrane</keyword>
<dbReference type="InterPro" id="IPR011990">
    <property type="entry name" value="TPR-like_helical_dom_sf"/>
</dbReference>
<feature type="repeat" description="PPR" evidence="1">
    <location>
        <begin position="1451"/>
        <end position="1485"/>
    </location>
</feature>
<evidence type="ECO:0008006" key="6">
    <source>
        <dbReference type="Google" id="ProtNLM"/>
    </source>
</evidence>
<feature type="repeat" description="PPR" evidence="1">
    <location>
        <begin position="1416"/>
        <end position="1450"/>
    </location>
</feature>
<reference evidence="4" key="1">
    <citation type="submission" date="2021-02" db="EMBL/GenBank/DDBJ databases">
        <authorList>
            <person name="Dougan E. K."/>
            <person name="Rhodes N."/>
            <person name="Thang M."/>
            <person name="Chan C."/>
        </authorList>
    </citation>
    <scope>NUCLEOTIDE SEQUENCE</scope>
</reference>
<dbReference type="Gene3D" id="1.25.40.10">
    <property type="entry name" value="Tetratricopeptide repeat domain"/>
    <property type="match status" value="2"/>
</dbReference>
<organism evidence="4 5">
    <name type="scientific">Symbiodinium pilosum</name>
    <name type="common">Dinoflagellate</name>
    <dbReference type="NCBI Taxonomy" id="2952"/>
    <lineage>
        <taxon>Eukaryota</taxon>
        <taxon>Sar</taxon>
        <taxon>Alveolata</taxon>
        <taxon>Dinophyceae</taxon>
        <taxon>Suessiales</taxon>
        <taxon>Symbiodiniaceae</taxon>
        <taxon>Symbiodinium</taxon>
    </lineage>
</organism>
<keyword evidence="3" id="KW-1133">Transmembrane helix</keyword>
<dbReference type="Proteomes" id="UP000649617">
    <property type="component" value="Unassembled WGS sequence"/>
</dbReference>
<dbReference type="Gene3D" id="3.90.1140.10">
    <property type="entry name" value="Cyclic phosphodiesterase"/>
    <property type="match status" value="1"/>
</dbReference>
<dbReference type="Pfam" id="PF13812">
    <property type="entry name" value="PPR_3"/>
    <property type="match status" value="1"/>
</dbReference>
<name>A0A812IV50_SYMPI</name>
<feature type="compositionally biased region" description="Low complexity" evidence="2">
    <location>
        <begin position="79"/>
        <end position="95"/>
    </location>
</feature>
<dbReference type="InterPro" id="IPR002885">
    <property type="entry name" value="PPR_rpt"/>
</dbReference>
<dbReference type="OrthoDB" id="10263155at2759"/>
<dbReference type="Pfam" id="PF13563">
    <property type="entry name" value="2_5_RNA_ligase2"/>
    <property type="match status" value="1"/>
</dbReference>
<dbReference type="NCBIfam" id="TIGR00756">
    <property type="entry name" value="PPR"/>
    <property type="match status" value="1"/>
</dbReference>
<feature type="region of interest" description="Disordered" evidence="2">
    <location>
        <begin position="14"/>
        <end position="58"/>
    </location>
</feature>
<dbReference type="PANTHER" id="PTHR37474:SF1">
    <property type="entry name" value="2'-5' RNA LIGASE FAMILY PROTEIN"/>
    <property type="match status" value="1"/>
</dbReference>
<evidence type="ECO:0000256" key="2">
    <source>
        <dbReference type="SAM" id="MobiDB-lite"/>
    </source>
</evidence>
<feature type="transmembrane region" description="Helical" evidence="3">
    <location>
        <begin position="819"/>
        <end position="836"/>
    </location>
</feature>
<feature type="region of interest" description="Disordered" evidence="2">
    <location>
        <begin position="72"/>
        <end position="95"/>
    </location>
</feature>
<dbReference type="SUPFAM" id="SSF55144">
    <property type="entry name" value="LigT-like"/>
    <property type="match status" value="1"/>
</dbReference>
<evidence type="ECO:0000313" key="4">
    <source>
        <dbReference type="EMBL" id="CAE7185132.1"/>
    </source>
</evidence>
<feature type="region of interest" description="Disordered" evidence="2">
    <location>
        <begin position="120"/>
        <end position="141"/>
    </location>
</feature>
<proteinExistence type="predicted"/>
<evidence type="ECO:0000256" key="3">
    <source>
        <dbReference type="SAM" id="Phobius"/>
    </source>
</evidence>
<feature type="repeat" description="PPR" evidence="1">
    <location>
        <begin position="1317"/>
        <end position="1351"/>
    </location>
</feature>
<evidence type="ECO:0000256" key="1">
    <source>
        <dbReference type="PROSITE-ProRule" id="PRU00708"/>
    </source>
</evidence>
<gene>
    <name evidence="4" type="ORF">SPIL2461_LOCUS1238</name>
</gene>
<dbReference type="Pfam" id="PF01535">
    <property type="entry name" value="PPR"/>
    <property type="match status" value="1"/>
</dbReference>
<evidence type="ECO:0000313" key="5">
    <source>
        <dbReference type="Proteomes" id="UP000649617"/>
    </source>
</evidence>
<dbReference type="PROSITE" id="PS51375">
    <property type="entry name" value="PPR"/>
    <property type="match status" value="3"/>
</dbReference>
<dbReference type="InterPro" id="IPR009097">
    <property type="entry name" value="Cyclic_Pdiesterase"/>
</dbReference>
<accession>A0A812IV50</accession>
<sequence>MSLQLQLKYSQKKLGSAADAELGGRGVSSTSPGIDANPTGGLELGPHRARSSSRQPVDRALMREIRTLLSLLTKSQQVTTPRPRTPSPSGSRPWSWGRAQHMELLDPRARPCEFWAKGEEEESDAPLAKAEIPSEPDCPPLGNTDGVITDGGLDFPIGDLGRSDDERLPTGFSVASYKAKDQVEECVGQAPAVRATGKLLWQAAASLQSALGIFCRDHCHPERLPPGAKLTLTTARPQADVLPIHPALIQPGPRFGGPPVGVQLVQNAEGLTSVLCVRAKSKDALGVSSSEMLRPALTAIRHIAYSVAKVPSRGDVRKDAPLPDEDSHTILYLDNFDEIRYLKREIAEASEGVTSPNHEKFIDSCESLGLPRNLGKQLSGSLRGTLQGGEIIRDRRILRDSYEKSVELLDLSLGLVPMDGITEFCVRHWTGKAAFAAAFRRPLYSILQEVYALFEWVKDAKRVELPPPVVDMVLCFASLLPFAETDPPRRVRSQYAAGSKVRPLLVEADRETFSLAQGKGNAMAKRSIRGLLDADANGRGASGPPWCTFDTESEAEYPWDMCVVFAEAVADEFSRRFPEPCGVRALTLDHELKGATRGLQHKGAARLAVKQVVELLDSMDQGQASRPCPYPAFRWLWRDVLSYRWKQEQRINILEVAAFLAELRRRTRDPSEHGFNILDSLVAFYVLSKGRSSSGCLNRLCRRVTAINIAAAVLPISLWTISKWNFSDGALPPNLVELDEELAECIDHLFQEGDHVSLGGWTISRLRRFFPRCRLHLTTAQLFYRNWQRVHLPRRTAPMSWLGAKAMAAAAFHVHRRDLAIMVLLGFAFFLQNLHWRNGIFPYFFCGTGAVYWVGPCGLSSILFAPRWGNPLLPANSIAGSDYGWSRDAGKTNLLRVCMWMMPELRLSNFNCPPTSPPFSAVWLLLGESLREVDLQWTSWEWTLGAGWTGCSKPVGGASYGRDEATALLSGLSSNLACVKSVKSALVIMPPAHVWEPIQEIRRSRDKGFFRWMPHINVLYPFVEDTGDCFADAASKAREVLKEVEPFTLELQHFHFFQHSRRSCTVWLRPGHGMQSMAADKGETDQDCLDVHELHARLLKSFPFCDDLSDDPSRGINRFAPHLSVGSWRGAQEAAAATASLEKSWSPVCFPVTSVYLISRRGYNEPFQVRWSVPLGPGPAASDELNLRYVARGESSNGKDTWEFGRKRAAASYSQNIPGEQPWALLPAVEPSQRVPKLGASPDLSNGVAMVQQTAVTKYETANAWKEEDPAGTRFGTSEKVAAGSWMKTHGLPNLRGDGTKHAAALFLVEWDQQLPDLRACNACAQAFARSGRWEEILELLDCMGRAELQPDAVTATAAVSACGKTERLGACCDGFLESRRNRLVADAWLLAAAASAAAAAGAWEASLTFINESRMAVILLKVISACERGDQWERALSLLQQMKTEGVQPNVVTYNTAMTACERGSHWPGSLELFAEMKDCHIMPTVVSFGAAITACGQGQSWERILSFLAEMTASDIRANRVICSGAMDALSAASQWLLALILWDDLRSGAGHQVDAAAFSVAMGAWASGSHWQQ</sequence>
<protein>
    <recommendedName>
        <fullName evidence="6">Pentatricopeptide repeat-containing protein, chloroplastic</fullName>
    </recommendedName>
</protein>